<dbReference type="Proteomes" id="UP000092461">
    <property type="component" value="Unassembled WGS sequence"/>
</dbReference>
<dbReference type="VEuPathDB" id="VectorBase:LLOJ002375"/>
<reference evidence="3" key="1">
    <citation type="submission" date="2012-05" db="EMBL/GenBank/DDBJ databases">
        <title>Whole Genome Assembly of Lutzomyia longipalpis.</title>
        <authorList>
            <person name="Richards S."/>
            <person name="Qu C."/>
            <person name="Dillon R."/>
            <person name="Worley K."/>
            <person name="Scherer S."/>
            <person name="Batterton M."/>
            <person name="Taylor A."/>
            <person name="Hawes A."/>
            <person name="Hernandez B."/>
            <person name="Kovar C."/>
            <person name="Mandapat C."/>
            <person name="Pham C."/>
            <person name="Qu C."/>
            <person name="Jing C."/>
            <person name="Bess C."/>
            <person name="Bandaranaike D."/>
            <person name="Ngo D."/>
            <person name="Ongeri F."/>
            <person name="Arias F."/>
            <person name="Lara F."/>
            <person name="Weissenberger G."/>
            <person name="Kamau G."/>
            <person name="Han H."/>
            <person name="Shen H."/>
            <person name="Dinh H."/>
            <person name="Khalil I."/>
            <person name="Jones J."/>
            <person name="Shafer J."/>
            <person name="Jayaseelan J."/>
            <person name="Quiroz J."/>
            <person name="Blankenburg K."/>
            <person name="Nguyen L."/>
            <person name="Jackson L."/>
            <person name="Francisco L."/>
            <person name="Tang L.-Y."/>
            <person name="Pu L.-L."/>
            <person name="Perales L."/>
            <person name="Lorensuhewa L."/>
            <person name="Munidasa M."/>
            <person name="Coyle M."/>
            <person name="Taylor M."/>
            <person name="Puazo M."/>
            <person name="Firestine M."/>
            <person name="Scheel M."/>
            <person name="Javaid M."/>
            <person name="Wang M."/>
            <person name="Li M."/>
            <person name="Tabassum N."/>
            <person name="Saada N."/>
            <person name="Osuji N."/>
            <person name="Aqrawi P."/>
            <person name="Fu Q."/>
            <person name="Thornton R."/>
            <person name="Raj R."/>
            <person name="Goodspeed R."/>
            <person name="Mata R."/>
            <person name="Najjar R."/>
            <person name="Gubbala S."/>
            <person name="Lee S."/>
            <person name="Denson S."/>
            <person name="Patil S."/>
            <person name="Macmil S."/>
            <person name="Qi S."/>
            <person name="Matskevitch T."/>
            <person name="Palculict T."/>
            <person name="Mathew T."/>
            <person name="Vee V."/>
            <person name="Velamala V."/>
            <person name="Korchina V."/>
            <person name="Cai W."/>
            <person name="Liu W."/>
            <person name="Dai W."/>
            <person name="Zou X."/>
            <person name="Zhu Y."/>
            <person name="Zhang Y."/>
            <person name="Wu Y.-Q."/>
            <person name="Xin Y."/>
            <person name="Nazarath L."/>
            <person name="Kovar C."/>
            <person name="Han Y."/>
            <person name="Muzny D."/>
            <person name="Gibbs R."/>
        </authorList>
    </citation>
    <scope>NUCLEOTIDE SEQUENCE [LARGE SCALE GENOMIC DNA]</scope>
    <source>
        <strain evidence="3">Jacobina</strain>
    </source>
</reference>
<name>A0A1B0CDF5_LUTLO</name>
<evidence type="ECO:0000313" key="2">
    <source>
        <dbReference type="EnsemblMetazoa" id="LLOJ002375-PA"/>
    </source>
</evidence>
<evidence type="ECO:0000313" key="1">
    <source>
        <dbReference type="EMBL" id="MBC1180533.1"/>
    </source>
</evidence>
<dbReference type="AlphaFoldDB" id="A0A1B0CDF5"/>
<proteinExistence type="predicted"/>
<organism evidence="2 3">
    <name type="scientific">Lutzomyia longipalpis</name>
    <name type="common">Sand fly</name>
    <dbReference type="NCBI Taxonomy" id="7200"/>
    <lineage>
        <taxon>Eukaryota</taxon>
        <taxon>Metazoa</taxon>
        <taxon>Ecdysozoa</taxon>
        <taxon>Arthropoda</taxon>
        <taxon>Hexapoda</taxon>
        <taxon>Insecta</taxon>
        <taxon>Pterygota</taxon>
        <taxon>Neoptera</taxon>
        <taxon>Endopterygota</taxon>
        <taxon>Diptera</taxon>
        <taxon>Nematocera</taxon>
        <taxon>Psychodoidea</taxon>
        <taxon>Psychodidae</taxon>
        <taxon>Lutzomyia</taxon>
        <taxon>Lutzomyia</taxon>
    </lineage>
</organism>
<dbReference type="EnsemblMetazoa" id="LLOJ002375-RA">
    <property type="protein sequence ID" value="LLOJ002375-PA"/>
    <property type="gene ID" value="LLOJ002375"/>
</dbReference>
<keyword evidence="3" id="KW-1185">Reference proteome</keyword>
<sequence length="73" mass="8289">MGVLVWRYCVSCFLFSVPTHSTNFPFTAPATKLAIVLTTIRLGLFCVLCPHSGYFCGFFSETFPQKKIYLLEE</sequence>
<dbReference type="EMBL" id="GITU01011830">
    <property type="protein sequence ID" value="MBC1180533.1"/>
    <property type="molecule type" value="Transcribed_RNA"/>
</dbReference>
<reference evidence="1" key="2">
    <citation type="journal article" date="2020" name="BMC">
        <title>Leishmania infection induces a limited differential gene expression in the sand fly midgut.</title>
        <authorList>
            <person name="Coutinho-Abreu I.V."/>
            <person name="Serafim T.D."/>
            <person name="Meneses C."/>
            <person name="Kamhawi S."/>
            <person name="Oliveira F."/>
            <person name="Valenzuela J.G."/>
        </authorList>
    </citation>
    <scope>NUCLEOTIDE SEQUENCE</scope>
    <source>
        <strain evidence="1">Jacobina</strain>
        <tissue evidence="1">Midgut</tissue>
    </source>
</reference>
<accession>A0A1B0CDF5</accession>
<dbReference type="EMBL" id="AJWK01007783">
    <property type="status" value="NOT_ANNOTATED_CDS"/>
    <property type="molecule type" value="Genomic_DNA"/>
</dbReference>
<reference evidence="2" key="3">
    <citation type="submission" date="2020-05" db="UniProtKB">
        <authorList>
            <consortium name="EnsemblMetazoa"/>
        </authorList>
    </citation>
    <scope>IDENTIFICATION</scope>
    <source>
        <strain evidence="2">Jacobina</strain>
    </source>
</reference>
<protein>
    <submittedName>
        <fullName evidence="1 2">Uncharacterized protein</fullName>
    </submittedName>
</protein>
<evidence type="ECO:0000313" key="3">
    <source>
        <dbReference type="Proteomes" id="UP000092461"/>
    </source>
</evidence>